<organism evidence="12 13">
    <name type="scientific">Geoalkalibacter ferrihydriticus DSM 17813</name>
    <dbReference type="NCBI Taxonomy" id="1121915"/>
    <lineage>
        <taxon>Bacteria</taxon>
        <taxon>Pseudomonadati</taxon>
        <taxon>Thermodesulfobacteriota</taxon>
        <taxon>Desulfuromonadia</taxon>
        <taxon>Desulfuromonadales</taxon>
        <taxon>Geoalkalibacteraceae</taxon>
        <taxon>Geoalkalibacter</taxon>
    </lineage>
</organism>
<dbReference type="Pfam" id="PF00697">
    <property type="entry name" value="PRAI"/>
    <property type="match status" value="1"/>
</dbReference>
<dbReference type="RefSeq" id="WP_040098437.1">
    <property type="nucleotide sequence ID" value="NZ_JWJD01000002.1"/>
</dbReference>
<evidence type="ECO:0000259" key="11">
    <source>
        <dbReference type="Pfam" id="PF00697"/>
    </source>
</evidence>
<evidence type="ECO:0000256" key="8">
    <source>
        <dbReference type="ARBA" id="ARBA00023141"/>
    </source>
</evidence>
<dbReference type="AlphaFoldDB" id="A0A0C2HJ91"/>
<feature type="domain" description="N-(5'phosphoribosyl) anthranilate isomerase (PRAI)" evidence="11">
    <location>
        <begin position="6"/>
        <end position="200"/>
    </location>
</feature>
<comment type="pathway">
    <text evidence="2 10">Amino-acid biosynthesis; L-tryptophan biosynthesis; L-tryptophan from chorismate: step 3/5.</text>
</comment>
<evidence type="ECO:0000256" key="7">
    <source>
        <dbReference type="ARBA" id="ARBA00022822"/>
    </source>
</evidence>
<dbReference type="EC" id="5.3.1.24" evidence="4 10"/>
<dbReference type="InterPro" id="IPR013785">
    <property type="entry name" value="Aldolase_TIM"/>
</dbReference>
<dbReference type="InterPro" id="IPR011060">
    <property type="entry name" value="RibuloseP-bd_barrel"/>
</dbReference>
<accession>A0A0C2HJ91</accession>
<dbReference type="EMBL" id="JWJD01000002">
    <property type="protein sequence ID" value="KIH77111.1"/>
    <property type="molecule type" value="Genomic_DNA"/>
</dbReference>
<dbReference type="HAMAP" id="MF_00135">
    <property type="entry name" value="PRAI"/>
    <property type="match status" value="1"/>
</dbReference>
<evidence type="ECO:0000256" key="2">
    <source>
        <dbReference type="ARBA" id="ARBA00004664"/>
    </source>
</evidence>
<name>A0A0C2HJ91_9BACT</name>
<dbReference type="Proteomes" id="UP000035068">
    <property type="component" value="Unassembled WGS sequence"/>
</dbReference>
<protein>
    <recommendedName>
        <fullName evidence="5 10">N-(5'-phosphoribosyl)anthranilate isomerase</fullName>
        <shortName evidence="10">PRAI</shortName>
        <ecNumber evidence="4 10">5.3.1.24</ecNumber>
    </recommendedName>
</protein>
<dbReference type="NCBIfam" id="NF002298">
    <property type="entry name" value="PRK01222.1-4"/>
    <property type="match status" value="1"/>
</dbReference>
<keyword evidence="13" id="KW-1185">Reference proteome</keyword>
<keyword evidence="9 10" id="KW-0413">Isomerase</keyword>
<dbReference type="PANTHER" id="PTHR42894:SF1">
    <property type="entry name" value="N-(5'-PHOSPHORIBOSYL)ANTHRANILATE ISOMERASE"/>
    <property type="match status" value="1"/>
</dbReference>
<sequence>MRGVRVKICGITTLSDARHAVACGADALGFVFYAGSPRCVTPEQVRPIVSALPPFVSATGLFVNESRKRILAIADFCRLDVLQLHGDEAPMDCRFDGRRVIKALRVRDESSLAHAADYPVAALLLDAWVAGHYGGTGETFNWELAATQARLQPVILAGGLTPENVAAAVEAVQPFAVDVSSGVESAPGHKDPHRVAAFIRNAKAVGLG</sequence>
<dbReference type="InterPro" id="IPR001240">
    <property type="entry name" value="PRAI_dom"/>
</dbReference>
<dbReference type="InterPro" id="IPR044643">
    <property type="entry name" value="TrpF_fam"/>
</dbReference>
<keyword evidence="6 10" id="KW-0028">Amino-acid biosynthesis</keyword>
<dbReference type="FunFam" id="3.20.20.70:FF:000075">
    <property type="entry name" value="Tryptophan biosynthesis protein TRP1"/>
    <property type="match status" value="1"/>
</dbReference>
<comment type="similarity">
    <text evidence="3 10">Belongs to the TrpF family.</text>
</comment>
<evidence type="ECO:0000313" key="12">
    <source>
        <dbReference type="EMBL" id="KIH77111.1"/>
    </source>
</evidence>
<reference evidence="12 13" key="1">
    <citation type="submission" date="2014-12" db="EMBL/GenBank/DDBJ databases">
        <title>Genomes of Geoalkalibacter ferrihydriticus and Geoalkalibacter subterraneus, two haloalkaliphilic metal-reducing members of the Geobacteraceae.</title>
        <authorList>
            <person name="Badalamenti J.P."/>
            <person name="Torres C.I."/>
            <person name="Krajmalnik-Brown R."/>
            <person name="Bond D.R."/>
        </authorList>
    </citation>
    <scope>NUCLEOTIDE SEQUENCE [LARGE SCALE GENOMIC DNA]</scope>
    <source>
        <strain evidence="12 13">DSM 17813</strain>
    </source>
</reference>
<comment type="caution">
    <text evidence="12">The sequence shown here is derived from an EMBL/GenBank/DDBJ whole genome shotgun (WGS) entry which is preliminary data.</text>
</comment>
<evidence type="ECO:0000256" key="9">
    <source>
        <dbReference type="ARBA" id="ARBA00023235"/>
    </source>
</evidence>
<evidence type="ECO:0000256" key="5">
    <source>
        <dbReference type="ARBA" id="ARBA00022272"/>
    </source>
</evidence>
<dbReference type="GO" id="GO:0000162">
    <property type="term" value="P:L-tryptophan biosynthetic process"/>
    <property type="evidence" value="ECO:0007669"/>
    <property type="project" value="UniProtKB-UniRule"/>
</dbReference>
<proteinExistence type="inferred from homology"/>
<keyword evidence="8 10" id="KW-0057">Aromatic amino acid biosynthesis</keyword>
<dbReference type="UniPathway" id="UPA00035">
    <property type="reaction ID" value="UER00042"/>
</dbReference>
<comment type="catalytic activity">
    <reaction evidence="1 10">
        <text>N-(5-phospho-beta-D-ribosyl)anthranilate = 1-(2-carboxyphenylamino)-1-deoxy-D-ribulose 5-phosphate</text>
        <dbReference type="Rhea" id="RHEA:21540"/>
        <dbReference type="ChEBI" id="CHEBI:18277"/>
        <dbReference type="ChEBI" id="CHEBI:58613"/>
        <dbReference type="EC" id="5.3.1.24"/>
    </reaction>
</comment>
<evidence type="ECO:0000256" key="10">
    <source>
        <dbReference type="HAMAP-Rule" id="MF_00135"/>
    </source>
</evidence>
<dbReference type="Gene3D" id="3.20.20.70">
    <property type="entry name" value="Aldolase class I"/>
    <property type="match status" value="1"/>
</dbReference>
<keyword evidence="7 10" id="KW-0822">Tryptophan biosynthesis</keyword>
<evidence type="ECO:0000256" key="4">
    <source>
        <dbReference type="ARBA" id="ARBA00012572"/>
    </source>
</evidence>
<dbReference type="PANTHER" id="PTHR42894">
    <property type="entry name" value="N-(5'-PHOSPHORIBOSYL)ANTHRANILATE ISOMERASE"/>
    <property type="match status" value="1"/>
</dbReference>
<evidence type="ECO:0000256" key="3">
    <source>
        <dbReference type="ARBA" id="ARBA00007571"/>
    </source>
</evidence>
<dbReference type="CDD" id="cd00405">
    <property type="entry name" value="PRAI"/>
    <property type="match status" value="1"/>
</dbReference>
<dbReference type="SUPFAM" id="SSF51366">
    <property type="entry name" value="Ribulose-phoshate binding barrel"/>
    <property type="match status" value="1"/>
</dbReference>
<gene>
    <name evidence="10" type="primary">trpF</name>
    <name evidence="12" type="ORF">GFER_08815</name>
</gene>
<evidence type="ECO:0000256" key="6">
    <source>
        <dbReference type="ARBA" id="ARBA00022605"/>
    </source>
</evidence>
<evidence type="ECO:0000256" key="1">
    <source>
        <dbReference type="ARBA" id="ARBA00001164"/>
    </source>
</evidence>
<dbReference type="GO" id="GO:0004640">
    <property type="term" value="F:phosphoribosylanthranilate isomerase activity"/>
    <property type="evidence" value="ECO:0007669"/>
    <property type="project" value="UniProtKB-UniRule"/>
</dbReference>
<evidence type="ECO:0000313" key="13">
    <source>
        <dbReference type="Proteomes" id="UP000035068"/>
    </source>
</evidence>